<gene>
    <name evidence="2" type="ORF">CEPIT_LOCUS17355</name>
</gene>
<comment type="caution">
    <text evidence="2">The sequence shown here is derived from an EMBL/GenBank/DDBJ whole genome shotgun (WGS) entry which is preliminary data.</text>
</comment>
<evidence type="ECO:0000256" key="1">
    <source>
        <dbReference type="SAM" id="MobiDB-lite"/>
    </source>
</evidence>
<name>A0AAV0DPB4_9ASTE</name>
<dbReference type="PANTHER" id="PTHR15827:SF2">
    <property type="entry name" value="CYCLIN-DEPENDENT KINASE 2-INTERACTING PROTEIN"/>
    <property type="match status" value="1"/>
</dbReference>
<feature type="region of interest" description="Disordered" evidence="1">
    <location>
        <begin position="25"/>
        <end position="46"/>
    </location>
</feature>
<proteinExistence type="predicted"/>
<dbReference type="EMBL" id="CAMAPF010000133">
    <property type="protein sequence ID" value="CAH9105860.1"/>
    <property type="molecule type" value="Genomic_DNA"/>
</dbReference>
<dbReference type="Proteomes" id="UP001152523">
    <property type="component" value="Unassembled WGS sequence"/>
</dbReference>
<reference evidence="2" key="1">
    <citation type="submission" date="2022-07" db="EMBL/GenBank/DDBJ databases">
        <authorList>
            <person name="Macas J."/>
            <person name="Novak P."/>
            <person name="Neumann P."/>
        </authorList>
    </citation>
    <scope>NUCLEOTIDE SEQUENCE</scope>
</reference>
<feature type="compositionally biased region" description="Basic and acidic residues" evidence="1">
    <location>
        <begin position="28"/>
        <end position="46"/>
    </location>
</feature>
<accession>A0AAV0DPB4</accession>
<protein>
    <submittedName>
        <fullName evidence="2">Uncharacterized protein</fullName>
    </submittedName>
</protein>
<dbReference type="PANTHER" id="PTHR15827">
    <property type="entry name" value="CYCLIN-DEPENDENT KINASE 2-INTERACTING PROTEIN"/>
    <property type="match status" value="1"/>
</dbReference>
<sequence>MQAVHRSTTAGPQLRSIGGNSFFQQEWMEERVPDKHGNQKPLDDRGLRMEYKNEPMDLNLQSPAAKSPAPPPVTPLSSQILRQWRPAAQRNLKNQWLKLVSLWNDWLYSSSTARSHATSLVNSYLSQRYMDAMEFGILSDMPELQKKACHKLHKQQVINRGQLFLTYKSMVGIVTQMVKASRSMRCYVKGTGDSPIVQFSCNPDADDSHQIDSSGVPVFSFWSISSFEQLAEELVHMLKCEMNLKRVLIMEFCSISDEENSIHWSEELYLGEFGDLIICDLYSNGPIFPCRTNCKSTIPTNSPLDQTERNVLQVYLTTWLAEVKLDRFRIDEIFSIVGEELHVTLS</sequence>
<organism evidence="2 3">
    <name type="scientific">Cuscuta epithymum</name>
    <dbReference type="NCBI Taxonomy" id="186058"/>
    <lineage>
        <taxon>Eukaryota</taxon>
        <taxon>Viridiplantae</taxon>
        <taxon>Streptophyta</taxon>
        <taxon>Embryophyta</taxon>
        <taxon>Tracheophyta</taxon>
        <taxon>Spermatophyta</taxon>
        <taxon>Magnoliopsida</taxon>
        <taxon>eudicotyledons</taxon>
        <taxon>Gunneridae</taxon>
        <taxon>Pentapetalae</taxon>
        <taxon>asterids</taxon>
        <taxon>lamiids</taxon>
        <taxon>Solanales</taxon>
        <taxon>Convolvulaceae</taxon>
        <taxon>Cuscuteae</taxon>
        <taxon>Cuscuta</taxon>
        <taxon>Cuscuta subgen. Cuscuta</taxon>
    </lineage>
</organism>
<keyword evidence="3" id="KW-1185">Reference proteome</keyword>
<evidence type="ECO:0000313" key="2">
    <source>
        <dbReference type="EMBL" id="CAH9105860.1"/>
    </source>
</evidence>
<evidence type="ECO:0000313" key="3">
    <source>
        <dbReference type="Proteomes" id="UP001152523"/>
    </source>
</evidence>
<dbReference type="AlphaFoldDB" id="A0AAV0DPB4"/>